<evidence type="ECO:0008006" key="3">
    <source>
        <dbReference type="Google" id="ProtNLM"/>
    </source>
</evidence>
<proteinExistence type="predicted"/>
<protein>
    <recommendedName>
        <fullName evidence="3">Twitching motility protein PilT</fullName>
    </recommendedName>
</protein>
<name>A0A1H6HN32_RUMFL</name>
<dbReference type="AlphaFoldDB" id="A0A1H6HN32"/>
<dbReference type="OrthoDB" id="1953676at2"/>
<dbReference type="EMBL" id="FNWV01000001">
    <property type="protein sequence ID" value="SEH37219.1"/>
    <property type="molecule type" value="Genomic_DNA"/>
</dbReference>
<gene>
    <name evidence="1" type="ORF">SAMN02910265_00092</name>
</gene>
<evidence type="ECO:0000313" key="2">
    <source>
        <dbReference type="Proteomes" id="UP000183190"/>
    </source>
</evidence>
<sequence>MIKLITGKKGTGKTKILIDKINDAVKSTNGNLVCIEKGDNIRRSISFRVRWCDTESFAIEGADAFYGFVAGMLAGNYDIKDVFVDGILKIVGRDYDVLGSLFEKLDKLTGEEATIVFTVSADASELPESVKQFIK</sequence>
<organism evidence="1 2">
    <name type="scientific">Ruminococcus flavefaciens</name>
    <dbReference type="NCBI Taxonomy" id="1265"/>
    <lineage>
        <taxon>Bacteria</taxon>
        <taxon>Bacillati</taxon>
        <taxon>Bacillota</taxon>
        <taxon>Clostridia</taxon>
        <taxon>Eubacteriales</taxon>
        <taxon>Oscillospiraceae</taxon>
        <taxon>Ruminococcus</taxon>
    </lineage>
</organism>
<accession>A0A1H6HN32</accession>
<dbReference type="Proteomes" id="UP000183190">
    <property type="component" value="Unassembled WGS sequence"/>
</dbReference>
<dbReference type="RefSeq" id="WP_074713952.1">
    <property type="nucleotide sequence ID" value="NZ_FNWV01000001.1"/>
</dbReference>
<reference evidence="1 2" key="1">
    <citation type="submission" date="2016-10" db="EMBL/GenBank/DDBJ databases">
        <authorList>
            <person name="de Groot N.N."/>
        </authorList>
    </citation>
    <scope>NUCLEOTIDE SEQUENCE [LARGE SCALE GENOMIC DNA]</scope>
    <source>
        <strain evidence="1 2">YAD2003</strain>
    </source>
</reference>
<evidence type="ECO:0000313" key="1">
    <source>
        <dbReference type="EMBL" id="SEH37219.1"/>
    </source>
</evidence>